<feature type="chain" id="PRO_5035174883" evidence="1">
    <location>
        <begin position="22"/>
        <end position="454"/>
    </location>
</feature>
<feature type="signal peptide" evidence="1">
    <location>
        <begin position="1"/>
        <end position="21"/>
    </location>
</feature>
<sequence>MKKILCLVAITVLCCVAPAMGQEKIGELEMLDLGTNHPYSAADHQREWVVHFPSADYIRVHFSQFDLAFGDSVRIMSMDGSQNFEYTGKGPHGNSSFWAFSILGDTAILQLNAGNGGGFGFEVDSFGRGISIEGPGGGIGGIGETPESVCGTQDWADVECYRNSYPTEFGNAEAAVKAVIGCCTSCTAFKISDSGQFMFNNHCASTDNAVQSTELQIRYQASSCGSSASIESSVMATEMLATDYTLDYTLMDTGGGGGSIPCLALDERLADMGEQIHIAHHPSGGPKKLSIVSTHSSNPGFCEVDASPYNGRGTNSDVGYYCDTIGGSSGSPVISTSTGKVVAVHHFGGCLNSGGRSDQIASQLSGVLDECVVVPSTCDGGVIDPGEDCDGTDLGGETCVSQGFDSGVLACSGSCSFDTSGCDLACMPKGDTCEVNSDCCSNKCKGKPGRKSCK</sequence>
<evidence type="ECO:0000313" key="3">
    <source>
        <dbReference type="Proteomes" id="UP000648239"/>
    </source>
</evidence>
<dbReference type="PANTHER" id="PTHR36234">
    <property type="entry name" value="LYSYL ENDOPEPTIDASE"/>
    <property type="match status" value="1"/>
</dbReference>
<dbReference type="Gene3D" id="2.40.10.10">
    <property type="entry name" value="Trypsin-like serine proteases"/>
    <property type="match status" value="1"/>
</dbReference>
<dbReference type="AlphaFoldDB" id="A0A8J7C1T6"/>
<accession>A0A8J7C1T6</accession>
<proteinExistence type="predicted"/>
<dbReference type="SUPFAM" id="SSF50494">
    <property type="entry name" value="Trypsin-like serine proteases"/>
    <property type="match status" value="1"/>
</dbReference>
<evidence type="ECO:0000256" key="1">
    <source>
        <dbReference type="SAM" id="SignalP"/>
    </source>
</evidence>
<keyword evidence="1" id="KW-0732">Signal</keyword>
<dbReference type="EMBL" id="JACXWD010000029">
    <property type="protein sequence ID" value="MBD3868355.1"/>
    <property type="molecule type" value="Genomic_DNA"/>
</dbReference>
<dbReference type="Pfam" id="PF13365">
    <property type="entry name" value="Trypsin_2"/>
    <property type="match status" value="1"/>
</dbReference>
<dbReference type="InterPro" id="IPR009003">
    <property type="entry name" value="Peptidase_S1_PA"/>
</dbReference>
<dbReference type="PANTHER" id="PTHR36234:SF5">
    <property type="entry name" value="LYSYL ENDOPEPTIDASE"/>
    <property type="match status" value="1"/>
</dbReference>
<organism evidence="2 3">
    <name type="scientific">Candidatus Polarisedimenticola svalbardensis</name>
    <dbReference type="NCBI Taxonomy" id="2886004"/>
    <lineage>
        <taxon>Bacteria</taxon>
        <taxon>Pseudomonadati</taxon>
        <taxon>Acidobacteriota</taxon>
        <taxon>Candidatus Polarisedimenticolia</taxon>
        <taxon>Candidatus Polarisedimenticolales</taxon>
        <taxon>Candidatus Polarisedimenticolaceae</taxon>
        <taxon>Candidatus Polarisedimenticola</taxon>
    </lineage>
</organism>
<reference evidence="2 3" key="1">
    <citation type="submission" date="2020-08" db="EMBL/GenBank/DDBJ databases">
        <title>Acidobacteriota in marine sediments use diverse sulfur dissimilation pathways.</title>
        <authorList>
            <person name="Wasmund K."/>
        </authorList>
    </citation>
    <scope>NUCLEOTIDE SEQUENCE [LARGE SCALE GENOMIC DNA]</scope>
    <source>
        <strain evidence="2">MAG AM4</strain>
    </source>
</reference>
<evidence type="ECO:0000313" key="2">
    <source>
        <dbReference type="EMBL" id="MBD3868355.1"/>
    </source>
</evidence>
<dbReference type="InterPro" id="IPR043504">
    <property type="entry name" value="Peptidase_S1_PA_chymotrypsin"/>
</dbReference>
<name>A0A8J7C1T6_9BACT</name>
<dbReference type="Proteomes" id="UP000648239">
    <property type="component" value="Unassembled WGS sequence"/>
</dbReference>
<comment type="caution">
    <text evidence="2">The sequence shown here is derived from an EMBL/GenBank/DDBJ whole genome shotgun (WGS) entry which is preliminary data.</text>
</comment>
<gene>
    <name evidence="2" type="ORF">IFK94_09545</name>
</gene>
<protein>
    <submittedName>
        <fullName evidence="2">Trypsin-like peptidase domain-containing protein</fullName>
    </submittedName>
</protein>